<evidence type="ECO:0000313" key="2">
    <source>
        <dbReference type="EMBL" id="KPN62223.1"/>
    </source>
</evidence>
<dbReference type="InterPro" id="IPR045519">
    <property type="entry name" value="DUF6476"/>
</dbReference>
<evidence type="ECO:0000256" key="1">
    <source>
        <dbReference type="SAM" id="Phobius"/>
    </source>
</evidence>
<dbReference type="RefSeq" id="WP_055191712.1">
    <property type="nucleotide sequence ID" value="NZ_FPBS01000005.1"/>
</dbReference>
<name>A0A0P7J3G6_9RHOB</name>
<feature type="transmembrane region" description="Helical" evidence="1">
    <location>
        <begin position="24"/>
        <end position="46"/>
    </location>
</feature>
<keyword evidence="1" id="KW-0812">Transmembrane</keyword>
<evidence type="ECO:0000313" key="3">
    <source>
        <dbReference type="Proteomes" id="UP000050471"/>
    </source>
</evidence>
<dbReference type="EMBL" id="LKBA01000019">
    <property type="protein sequence ID" value="KPN62223.1"/>
    <property type="molecule type" value="Genomic_DNA"/>
</dbReference>
<protein>
    <submittedName>
        <fullName evidence="2">Uncharacterized protein</fullName>
    </submittedName>
</protein>
<gene>
    <name evidence="2" type="ORF">AKJ29_08155</name>
</gene>
<dbReference type="Pfam" id="PF20082">
    <property type="entry name" value="DUF6476"/>
    <property type="match status" value="1"/>
</dbReference>
<proteinExistence type="predicted"/>
<dbReference type="Proteomes" id="UP000050471">
    <property type="component" value="Unassembled WGS sequence"/>
</dbReference>
<comment type="caution">
    <text evidence="2">The sequence shown here is derived from an EMBL/GenBank/DDBJ whole genome shotgun (WGS) entry which is preliminary data.</text>
</comment>
<accession>A0A0P7J3G6</accession>
<dbReference type="STRING" id="154981.AKJ29_08155"/>
<keyword evidence="3" id="KW-1185">Reference proteome</keyword>
<dbReference type="AlphaFoldDB" id="A0A0P7J3G6"/>
<organism evidence="2 3">
    <name type="scientific">Aliiroseovarius crassostreae</name>
    <dbReference type="NCBI Taxonomy" id="154981"/>
    <lineage>
        <taxon>Bacteria</taxon>
        <taxon>Pseudomonadati</taxon>
        <taxon>Pseudomonadota</taxon>
        <taxon>Alphaproteobacteria</taxon>
        <taxon>Rhodobacterales</taxon>
        <taxon>Paracoccaceae</taxon>
        <taxon>Aliiroseovarius</taxon>
    </lineage>
</organism>
<dbReference type="OrthoDB" id="7872651at2"/>
<sequence length="108" mass="11673">MDNTPQDEITTDTPIDGTVRFLKILVTTLTATTIIGLIVLITVIVMRVQEIPTIPLPDLIPLPDGAQAVSFTQAGDWYAVITDANQILIFDRASGDLRQTIQVAPASN</sequence>
<keyword evidence="1" id="KW-1133">Transmembrane helix</keyword>
<keyword evidence="1" id="KW-0472">Membrane</keyword>
<reference evidence="2 3" key="1">
    <citation type="submission" date="2015-09" db="EMBL/GenBank/DDBJ databases">
        <title>Draft genome sequence of Aliiroseovarius crassostreae CV919-312TSm, the causative agent of Roseovarius Oyster Disease (formerly Juvenile Oyster Disease).</title>
        <authorList>
            <person name="Kessner L."/>
            <person name="Spinard E."/>
            <person name="Nelson D."/>
        </authorList>
    </citation>
    <scope>NUCLEOTIDE SEQUENCE [LARGE SCALE GENOMIC DNA]</scope>
    <source>
        <strain evidence="2 3">CV919-312</strain>
    </source>
</reference>